<dbReference type="EMBL" id="LAZR01060691">
    <property type="protein sequence ID" value="KKK65160.1"/>
    <property type="molecule type" value="Genomic_DNA"/>
</dbReference>
<name>A0A0F8XV55_9ZZZZ</name>
<organism evidence="1">
    <name type="scientific">marine sediment metagenome</name>
    <dbReference type="NCBI Taxonomy" id="412755"/>
    <lineage>
        <taxon>unclassified sequences</taxon>
        <taxon>metagenomes</taxon>
        <taxon>ecological metagenomes</taxon>
    </lineage>
</organism>
<proteinExistence type="predicted"/>
<comment type="caution">
    <text evidence="1">The sequence shown here is derived from an EMBL/GenBank/DDBJ whole genome shotgun (WGS) entry which is preliminary data.</text>
</comment>
<reference evidence="1" key="1">
    <citation type="journal article" date="2015" name="Nature">
        <title>Complex archaea that bridge the gap between prokaryotes and eukaryotes.</title>
        <authorList>
            <person name="Spang A."/>
            <person name="Saw J.H."/>
            <person name="Jorgensen S.L."/>
            <person name="Zaremba-Niedzwiedzka K."/>
            <person name="Martijn J."/>
            <person name="Lind A.E."/>
            <person name="van Eijk R."/>
            <person name="Schleper C."/>
            <person name="Guy L."/>
            <person name="Ettema T.J."/>
        </authorList>
    </citation>
    <scope>NUCLEOTIDE SEQUENCE</scope>
</reference>
<accession>A0A0F8XV55</accession>
<protein>
    <submittedName>
        <fullName evidence="1">Uncharacterized protein</fullName>
    </submittedName>
</protein>
<gene>
    <name evidence="1" type="ORF">LCGC14_2976950</name>
</gene>
<dbReference type="AlphaFoldDB" id="A0A0F8XV55"/>
<evidence type="ECO:0000313" key="1">
    <source>
        <dbReference type="EMBL" id="KKK65160.1"/>
    </source>
</evidence>
<sequence length="305" mass="31388">MPPEPSFLLFNETLIFQLGYVDSDGTSNFVQIGSNSDATAVLTINQTSYSSHIHVVNDTAVPAGKRLWLKVIADSTGGAGSFPEIRFYYDDPGHHVSFGVSGDILGNFVQVSGDAMTGTLSFFQGTPVGSTNDMTLGDGNVFDITGVTTINTIASKGIGTIIYLQFDGILQLTHSADLFLPTAANITTAAGDIATCYEYASADWRCTYQRADGTALVSAGLTGITEASGNDNTVALGAQALDSLTTGQGLGNTAVGFDAGTAVTSGDYNTLMGEKAGDALTTGDNNVAIGTEALGAGTDDPTNSE</sequence>
<feature type="non-terminal residue" evidence="1">
    <location>
        <position position="305"/>
    </location>
</feature>